<evidence type="ECO:0000256" key="1">
    <source>
        <dbReference type="SAM" id="SignalP"/>
    </source>
</evidence>
<reference evidence="2 3" key="1">
    <citation type="submission" date="2021-06" db="EMBL/GenBank/DDBJ databases">
        <title>Bacillus sp. RD4P76, an endophyte from a halophyte.</title>
        <authorList>
            <person name="Sun J.-Q."/>
        </authorList>
    </citation>
    <scope>NUCLEOTIDE SEQUENCE [LARGE SCALE GENOMIC DNA]</scope>
    <source>
        <strain evidence="2 3">JCM 17098</strain>
    </source>
</reference>
<feature type="signal peptide" evidence="1">
    <location>
        <begin position="1"/>
        <end position="27"/>
    </location>
</feature>
<dbReference type="RefSeq" id="WP_088073663.1">
    <property type="nucleotide sequence ID" value="NZ_JAHQCR010000063.1"/>
</dbReference>
<keyword evidence="3" id="KW-1185">Reference proteome</keyword>
<evidence type="ECO:0000313" key="3">
    <source>
        <dbReference type="Proteomes" id="UP000790580"/>
    </source>
</evidence>
<evidence type="ECO:0000313" key="2">
    <source>
        <dbReference type="EMBL" id="MBU9722853.1"/>
    </source>
</evidence>
<dbReference type="Pfam" id="PF10925">
    <property type="entry name" value="DUF2680"/>
    <property type="match status" value="1"/>
</dbReference>
<dbReference type="InterPro" id="IPR024485">
    <property type="entry name" value="DUF2680"/>
</dbReference>
<comment type="caution">
    <text evidence="2">The sequence shown here is derived from an EMBL/GenBank/DDBJ whole genome shotgun (WGS) entry which is preliminary data.</text>
</comment>
<gene>
    <name evidence="2" type="ORF">KS407_15660</name>
</gene>
<accession>A0ABS6JWI8</accession>
<protein>
    <submittedName>
        <fullName evidence="2">YckD family protein</fullName>
    </submittedName>
</protein>
<proteinExistence type="predicted"/>
<feature type="chain" id="PRO_5045801547" evidence="1">
    <location>
        <begin position="28"/>
        <end position="110"/>
    </location>
</feature>
<dbReference type="Proteomes" id="UP000790580">
    <property type="component" value="Unassembled WGS sequence"/>
</dbReference>
<organism evidence="2 3">
    <name type="scientific">Evansella alkalicola</name>
    <dbReference type="NCBI Taxonomy" id="745819"/>
    <lineage>
        <taxon>Bacteria</taxon>
        <taxon>Bacillati</taxon>
        <taxon>Bacillota</taxon>
        <taxon>Bacilli</taxon>
        <taxon>Bacillales</taxon>
        <taxon>Bacillaceae</taxon>
        <taxon>Evansella</taxon>
    </lineage>
</organism>
<keyword evidence="1" id="KW-0732">Signal</keyword>
<name>A0ABS6JWI8_9BACI</name>
<sequence>MSKWLISMMAAGFLMVSVLGLPMDASAEMDGVNDVELSAEQKDEMAKLQQKALEQKVEIINKYVEYGVFTEEKGKKIISFMEKHHEKLAEDGFIPKWDKKKRHNCHDHDE</sequence>
<dbReference type="EMBL" id="JAHQCR010000063">
    <property type="protein sequence ID" value="MBU9722853.1"/>
    <property type="molecule type" value="Genomic_DNA"/>
</dbReference>